<evidence type="ECO:0000256" key="1">
    <source>
        <dbReference type="SAM" id="SignalP"/>
    </source>
</evidence>
<sequence length="348" mass="39202" precursor="true">MQISARVNVCKRLFRRAAVWGILSVPLLSFAQSYNQGPVFSAIEENDLVVKTDRHYTQGIKLSYLQRDGVMPELLDRFSKWVPTLGFELGTNKFGYTVGQNIYTPADIQQRQFIPNDRPYAGWLYTGLALQRRGSAFSDQVAVLEHLELDLGVIGPWSLANEAQTWVHELRGFATPKGWNHQLHNEPGLDLKFERSWRWPAVATRPWGIDFIPRVGFNLGNVETSARINGTVRAGWHLPDDFGPHTIDSITLPEGGISPGAEEGENYGVYIFGSAQSKGVAYTAFLDGNLWQASPHVEKKNYITELSTGIVLQLNPVELGFTYVYRTREFVLQTERDSYGSIFISGRF</sequence>
<feature type="signal peptide" evidence="1">
    <location>
        <begin position="1"/>
        <end position="31"/>
    </location>
</feature>
<dbReference type="AlphaFoldDB" id="B9XHC9"/>
<comment type="caution">
    <text evidence="2">The sequence shown here is derived from an EMBL/GenBank/DDBJ whole genome shotgun (WGS) entry which is preliminary data.</text>
</comment>
<organism evidence="2 3">
    <name type="scientific">Pedosphaera parvula (strain Ellin514)</name>
    <dbReference type="NCBI Taxonomy" id="320771"/>
    <lineage>
        <taxon>Bacteria</taxon>
        <taxon>Pseudomonadati</taxon>
        <taxon>Verrucomicrobiota</taxon>
        <taxon>Pedosphaerae</taxon>
        <taxon>Pedosphaerales</taxon>
        <taxon>Pedosphaeraceae</taxon>
        <taxon>Pedosphaera</taxon>
    </lineage>
</organism>
<keyword evidence="3" id="KW-1185">Reference proteome</keyword>
<dbReference type="Pfam" id="PF09982">
    <property type="entry name" value="LpxR"/>
    <property type="match status" value="1"/>
</dbReference>
<evidence type="ECO:0008006" key="4">
    <source>
        <dbReference type="Google" id="ProtNLM"/>
    </source>
</evidence>
<evidence type="ECO:0000313" key="3">
    <source>
        <dbReference type="Proteomes" id="UP000003688"/>
    </source>
</evidence>
<dbReference type="InterPro" id="IPR018707">
    <property type="entry name" value="LpxR"/>
</dbReference>
<dbReference type="EMBL" id="ABOX02000014">
    <property type="protein sequence ID" value="EEF60764.1"/>
    <property type="molecule type" value="Genomic_DNA"/>
</dbReference>
<reference evidence="2 3" key="1">
    <citation type="journal article" date="2011" name="J. Bacteriol.">
        <title>Genome sequence of 'Pedosphaera parvula' Ellin514, an aerobic Verrucomicrobial isolate from pasture soil.</title>
        <authorList>
            <person name="Kant R."/>
            <person name="van Passel M.W."/>
            <person name="Sangwan P."/>
            <person name="Palva A."/>
            <person name="Lucas S."/>
            <person name="Copeland A."/>
            <person name="Lapidus A."/>
            <person name="Glavina Del Rio T."/>
            <person name="Dalin E."/>
            <person name="Tice H."/>
            <person name="Bruce D."/>
            <person name="Goodwin L."/>
            <person name="Pitluck S."/>
            <person name="Chertkov O."/>
            <person name="Larimer F.W."/>
            <person name="Land M.L."/>
            <person name="Hauser L."/>
            <person name="Brettin T.S."/>
            <person name="Detter J.C."/>
            <person name="Han S."/>
            <person name="de Vos W.M."/>
            <person name="Janssen P.H."/>
            <person name="Smidt H."/>
        </authorList>
    </citation>
    <scope>NUCLEOTIDE SEQUENCE [LARGE SCALE GENOMIC DNA]</scope>
    <source>
        <strain evidence="2 3">Ellin514</strain>
    </source>
</reference>
<protein>
    <recommendedName>
        <fullName evidence="4">Lipid A deacylase LpxR family protein</fullName>
    </recommendedName>
</protein>
<dbReference type="InterPro" id="IPR037107">
    <property type="entry name" value="Put_OMP_sf"/>
</dbReference>
<proteinExistence type="predicted"/>
<dbReference type="Proteomes" id="UP000003688">
    <property type="component" value="Unassembled WGS sequence"/>
</dbReference>
<gene>
    <name evidence="2" type="ORF">Cflav_PD3622</name>
</gene>
<dbReference type="Gene3D" id="2.40.128.140">
    <property type="entry name" value="Outer membrane protein"/>
    <property type="match status" value="1"/>
</dbReference>
<accession>B9XHC9</accession>
<keyword evidence="1" id="KW-0732">Signal</keyword>
<feature type="chain" id="PRO_5002893007" description="Lipid A deacylase LpxR family protein" evidence="1">
    <location>
        <begin position="32"/>
        <end position="348"/>
    </location>
</feature>
<dbReference type="STRING" id="320771.Cflav_PD3622"/>
<evidence type="ECO:0000313" key="2">
    <source>
        <dbReference type="EMBL" id="EEF60764.1"/>
    </source>
</evidence>
<name>B9XHC9_PEDPL</name>